<dbReference type="RefSeq" id="WP_251881300.1">
    <property type="nucleotide sequence ID" value="NZ_CP082276.1"/>
</dbReference>
<proteinExistence type="predicted"/>
<gene>
    <name evidence="3" type="ORF">K6Q96_17205</name>
</gene>
<evidence type="ECO:0000256" key="1">
    <source>
        <dbReference type="SAM" id="SignalP"/>
    </source>
</evidence>
<evidence type="ECO:0000259" key="2">
    <source>
        <dbReference type="Pfam" id="PF09832"/>
    </source>
</evidence>
<feature type="signal peptide" evidence="1">
    <location>
        <begin position="1"/>
        <end position="23"/>
    </location>
</feature>
<reference evidence="3" key="1">
    <citation type="submission" date="2021-08" db="EMBL/GenBank/DDBJ databases">
        <authorList>
            <person name="Sakaguchi M."/>
            <person name="Kikuchi T."/>
            <person name="Urbanczyk H."/>
        </authorList>
    </citation>
    <scope>NUCLEOTIDE SEQUENCE</scope>
    <source>
        <strain evidence="3">020920N</strain>
    </source>
</reference>
<dbReference type="InterPro" id="IPR018637">
    <property type="entry name" value="DUF2059"/>
</dbReference>
<name>A0ABY4X147_9GAMM</name>
<sequence>MFQQAVKWALYLMIFCVAGSAQAASDKSLNALLKTSGIEEMVNQFPDTVKAGILEAQQQQGALPEKDLDAMILSVDETIVPAKILAGIRKSLSSELNDQQIAGLMKWYESPIGQSFTEAEEKSGTEEAFAAMSAEAPKLLQNQKLIAQVQKIDQLLNATNLTVNFFEQVQMAIFAGLMSALQPDIPLDMSEMKKELNAVRTQSTANVQQMVHVSLAYAYKDFKPEEREQYIAFLSAPDASRFNQTALKSMMDQLEVSFMGWAKRVGEKKRES</sequence>
<dbReference type="Pfam" id="PF09832">
    <property type="entry name" value="DUF2059"/>
    <property type="match status" value="1"/>
</dbReference>
<organism evidence="3 4">
    <name type="scientific">Grimontia kaedaensis</name>
    <dbReference type="NCBI Taxonomy" id="2872157"/>
    <lineage>
        <taxon>Bacteria</taxon>
        <taxon>Pseudomonadati</taxon>
        <taxon>Pseudomonadota</taxon>
        <taxon>Gammaproteobacteria</taxon>
        <taxon>Vibrionales</taxon>
        <taxon>Vibrionaceae</taxon>
        <taxon>Grimontia</taxon>
    </lineage>
</organism>
<keyword evidence="1" id="KW-0732">Signal</keyword>
<feature type="domain" description="DUF2059" evidence="2">
    <location>
        <begin position="86"/>
        <end position="139"/>
    </location>
</feature>
<keyword evidence="4" id="KW-1185">Reference proteome</keyword>
<dbReference type="EMBL" id="CP082276">
    <property type="protein sequence ID" value="USH04971.1"/>
    <property type="molecule type" value="Genomic_DNA"/>
</dbReference>
<dbReference type="Proteomes" id="UP001056255">
    <property type="component" value="Chromosome II"/>
</dbReference>
<protein>
    <submittedName>
        <fullName evidence="3">DUF2059 domain-containing protein</fullName>
    </submittedName>
</protein>
<feature type="chain" id="PRO_5045857793" evidence="1">
    <location>
        <begin position="24"/>
        <end position="272"/>
    </location>
</feature>
<evidence type="ECO:0000313" key="4">
    <source>
        <dbReference type="Proteomes" id="UP001056255"/>
    </source>
</evidence>
<evidence type="ECO:0000313" key="3">
    <source>
        <dbReference type="EMBL" id="USH04971.1"/>
    </source>
</evidence>
<accession>A0ABY4X147</accession>